<feature type="transmembrane region" description="Helical" evidence="10">
    <location>
        <begin position="34"/>
        <end position="55"/>
    </location>
</feature>
<evidence type="ECO:0000256" key="8">
    <source>
        <dbReference type="ARBA" id="ARBA00023136"/>
    </source>
</evidence>
<feature type="transmembrane region" description="Helical" evidence="10">
    <location>
        <begin position="119"/>
        <end position="141"/>
    </location>
</feature>
<dbReference type="Gene3D" id="1.20.1530.20">
    <property type="match status" value="1"/>
</dbReference>
<evidence type="ECO:0000256" key="2">
    <source>
        <dbReference type="ARBA" id="ARBA00022448"/>
    </source>
</evidence>
<keyword evidence="2" id="KW-0813">Transport</keyword>
<feature type="transmembrane region" description="Helical" evidence="10">
    <location>
        <begin position="190"/>
        <end position="211"/>
    </location>
</feature>
<dbReference type="PANTHER" id="PTHR32507:SF0">
    <property type="entry name" value="NA(+)_H(+) ANTIPORTER 2-RELATED"/>
    <property type="match status" value="1"/>
</dbReference>
<feature type="transmembrane region" description="Helical" evidence="10">
    <location>
        <begin position="343"/>
        <end position="363"/>
    </location>
</feature>
<keyword evidence="7" id="KW-0406">Ion transport</keyword>
<keyword evidence="9" id="KW-0175">Coiled coil</keyword>
<evidence type="ECO:0000313" key="12">
    <source>
        <dbReference type="EMBL" id="MBN2067813.1"/>
    </source>
</evidence>
<feature type="coiled-coil region" evidence="9">
    <location>
        <begin position="413"/>
        <end position="471"/>
    </location>
</feature>
<feature type="transmembrane region" description="Helical" evidence="10">
    <location>
        <begin position="6"/>
        <end position="25"/>
    </location>
</feature>
<name>A0A938YYR8_9ARCH</name>
<evidence type="ECO:0000259" key="11">
    <source>
        <dbReference type="Pfam" id="PF00999"/>
    </source>
</evidence>
<evidence type="ECO:0000256" key="6">
    <source>
        <dbReference type="ARBA" id="ARBA00022989"/>
    </source>
</evidence>
<feature type="transmembrane region" description="Helical" evidence="10">
    <location>
        <begin position="61"/>
        <end position="81"/>
    </location>
</feature>
<keyword evidence="5 10" id="KW-0812">Transmembrane</keyword>
<proteinExistence type="predicted"/>
<comment type="subcellular location">
    <subcellularLocation>
        <location evidence="1">Cell membrane</location>
        <topology evidence="1">Multi-pass membrane protein</topology>
    </subcellularLocation>
</comment>
<accession>A0A938YYR8</accession>
<feature type="transmembrane region" description="Helical" evidence="10">
    <location>
        <begin position="308"/>
        <end position="331"/>
    </location>
</feature>
<feature type="transmembrane region" description="Helical" evidence="10">
    <location>
        <begin position="153"/>
        <end position="178"/>
    </location>
</feature>
<protein>
    <submittedName>
        <fullName evidence="12">Cation:proton antiporter</fullName>
    </submittedName>
</protein>
<feature type="domain" description="Cation/H+ exchanger transmembrane" evidence="11">
    <location>
        <begin position="15"/>
        <end position="392"/>
    </location>
</feature>
<evidence type="ECO:0000256" key="9">
    <source>
        <dbReference type="SAM" id="Coils"/>
    </source>
</evidence>
<feature type="transmembrane region" description="Helical" evidence="10">
    <location>
        <begin position="285"/>
        <end position="302"/>
    </location>
</feature>
<evidence type="ECO:0000256" key="3">
    <source>
        <dbReference type="ARBA" id="ARBA00022449"/>
    </source>
</evidence>
<dbReference type="GO" id="GO:0015297">
    <property type="term" value="F:antiporter activity"/>
    <property type="evidence" value="ECO:0007669"/>
    <property type="project" value="UniProtKB-KW"/>
</dbReference>
<dbReference type="GO" id="GO:1902600">
    <property type="term" value="P:proton transmembrane transport"/>
    <property type="evidence" value="ECO:0007669"/>
    <property type="project" value="InterPro"/>
</dbReference>
<evidence type="ECO:0000256" key="7">
    <source>
        <dbReference type="ARBA" id="ARBA00023065"/>
    </source>
</evidence>
<reference evidence="12" key="1">
    <citation type="submission" date="2021-01" db="EMBL/GenBank/DDBJ databases">
        <title>Active Sulfur Cycling in an Early Earth Analoge.</title>
        <authorList>
            <person name="Hahn C.R."/>
            <person name="Youssef N.H."/>
            <person name="Elshahed M."/>
        </authorList>
    </citation>
    <scope>NUCLEOTIDE SEQUENCE</scope>
    <source>
        <strain evidence="12">Zod_Metabat.1151</strain>
    </source>
</reference>
<keyword evidence="6 10" id="KW-1133">Transmembrane helix</keyword>
<evidence type="ECO:0000313" key="13">
    <source>
        <dbReference type="Proteomes" id="UP000809243"/>
    </source>
</evidence>
<dbReference type="PANTHER" id="PTHR32507">
    <property type="entry name" value="NA(+)/H(+) ANTIPORTER 1"/>
    <property type="match status" value="1"/>
</dbReference>
<evidence type="ECO:0000256" key="10">
    <source>
        <dbReference type="SAM" id="Phobius"/>
    </source>
</evidence>
<dbReference type="GO" id="GO:0005886">
    <property type="term" value="C:plasma membrane"/>
    <property type="evidence" value="ECO:0007669"/>
    <property type="project" value="UniProtKB-SubCell"/>
</dbReference>
<keyword evidence="3" id="KW-0050">Antiport</keyword>
<feature type="transmembrane region" description="Helical" evidence="10">
    <location>
        <begin position="93"/>
        <end position="113"/>
    </location>
</feature>
<feature type="transmembrane region" description="Helical" evidence="10">
    <location>
        <begin position="375"/>
        <end position="395"/>
    </location>
</feature>
<evidence type="ECO:0000256" key="5">
    <source>
        <dbReference type="ARBA" id="ARBA00022692"/>
    </source>
</evidence>
<comment type="caution">
    <text evidence="12">The sequence shown here is derived from an EMBL/GenBank/DDBJ whole genome shotgun (WGS) entry which is preliminary data.</text>
</comment>
<dbReference type="EMBL" id="JAFGDB010000088">
    <property type="protein sequence ID" value="MBN2067813.1"/>
    <property type="molecule type" value="Genomic_DNA"/>
</dbReference>
<feature type="transmembrane region" description="Helical" evidence="10">
    <location>
        <begin position="246"/>
        <end position="265"/>
    </location>
</feature>
<sequence length="478" mass="52900">MVDILAWFVFAAMVIIIGYFGQVLFKKTSIADTVILMLVGLAIGPVFNLIDIPTIGFFKTVAPLFAALTLMILLFEGGLRLNFHKVISEVRAAFGFTVLGFLLTVILTTLLMFNLGWDPLVALMLATMLGGTSSAVIIPLVNSIKVKEQTRTILSLESALTDALCIIVTIAVIEVFMFQALELQMVIETILKSFSIAAVLGFIFAIYWLVILRDVNGVKEHDYILTIAVLFTLFALTEYAHANGAIAALVFGLVLGNAKEITTFLRMKPCELDTTIGIFHKEMSFFVRTFFFIYIGIIFELSSITLEIIGIGVGILALILIARAIASWLLVKLKEEIREDRSVLASMSARGLAAAVLASYPAIMGAEISVQSMLIQIAFLLILFSNIATTLGVFLSRKQRVEYTETGLEKVDLKEAEQKEKIAEIKLKTAMSEKEAEKAKKELDQSKEDWIKGVKSELSMANKRLKDAKWEEKKEKQA</sequence>
<dbReference type="InterPro" id="IPR038770">
    <property type="entry name" value="Na+/solute_symporter_sf"/>
</dbReference>
<dbReference type="AlphaFoldDB" id="A0A938YYR8"/>
<keyword evidence="4" id="KW-1003">Cell membrane</keyword>
<dbReference type="Pfam" id="PF00999">
    <property type="entry name" value="Na_H_Exchanger"/>
    <property type="match status" value="1"/>
</dbReference>
<evidence type="ECO:0000256" key="1">
    <source>
        <dbReference type="ARBA" id="ARBA00004651"/>
    </source>
</evidence>
<keyword evidence="8 10" id="KW-0472">Membrane</keyword>
<evidence type="ECO:0000256" key="4">
    <source>
        <dbReference type="ARBA" id="ARBA00022475"/>
    </source>
</evidence>
<dbReference type="InterPro" id="IPR006153">
    <property type="entry name" value="Cation/H_exchanger_TM"/>
</dbReference>
<organism evidence="12 13">
    <name type="scientific">Candidatus Iainarchaeum sp</name>
    <dbReference type="NCBI Taxonomy" id="3101447"/>
    <lineage>
        <taxon>Archaea</taxon>
        <taxon>Candidatus Iainarchaeota</taxon>
        <taxon>Candidatus Iainarchaeia</taxon>
        <taxon>Candidatus Iainarchaeales</taxon>
        <taxon>Candidatus Iainarchaeaceae</taxon>
        <taxon>Candidatus Iainarchaeum</taxon>
    </lineage>
</organism>
<gene>
    <name evidence="12" type="ORF">JW744_05075</name>
</gene>
<feature type="transmembrane region" description="Helical" evidence="10">
    <location>
        <begin position="223"/>
        <end position="240"/>
    </location>
</feature>
<dbReference type="Proteomes" id="UP000809243">
    <property type="component" value="Unassembled WGS sequence"/>
</dbReference>